<name>A0A9I9E6C1_CUCME</name>
<dbReference type="EnsemblPlants" id="MELO3C029381.2.1">
    <property type="protein sequence ID" value="MELO3C029381.2.1"/>
    <property type="gene ID" value="MELO3C029381.2"/>
</dbReference>
<protein>
    <submittedName>
        <fullName evidence="1">Uncharacterized protein</fullName>
    </submittedName>
</protein>
<evidence type="ECO:0000313" key="1">
    <source>
        <dbReference type="EnsemblPlants" id="MELO3C029381.2.1"/>
    </source>
</evidence>
<proteinExistence type="predicted"/>
<organism evidence="1">
    <name type="scientific">Cucumis melo</name>
    <name type="common">Muskmelon</name>
    <dbReference type="NCBI Taxonomy" id="3656"/>
    <lineage>
        <taxon>Eukaryota</taxon>
        <taxon>Viridiplantae</taxon>
        <taxon>Streptophyta</taxon>
        <taxon>Embryophyta</taxon>
        <taxon>Tracheophyta</taxon>
        <taxon>Spermatophyta</taxon>
        <taxon>Magnoliopsida</taxon>
        <taxon>eudicotyledons</taxon>
        <taxon>Gunneridae</taxon>
        <taxon>Pentapetalae</taxon>
        <taxon>rosids</taxon>
        <taxon>fabids</taxon>
        <taxon>Cucurbitales</taxon>
        <taxon>Cucurbitaceae</taxon>
        <taxon>Benincaseae</taxon>
        <taxon>Cucumis</taxon>
    </lineage>
</organism>
<dbReference type="Gramene" id="MELO3C029381.2.1">
    <property type="protein sequence ID" value="MELO3C029381.2.1"/>
    <property type="gene ID" value="MELO3C029381.2"/>
</dbReference>
<accession>A0A9I9E6C1</accession>
<dbReference type="AlphaFoldDB" id="A0A9I9E6C1"/>
<sequence length="94" mass="10874">EGSFKPLEFLETTFISESNYIVVTEQLDQTRIIPQSLTMGTSSFGKSEDFREEDQGRGLMRHNQLQTKCLNPPLQFLHQPYDQMDTSNPLILCY</sequence>
<reference evidence="1" key="1">
    <citation type="submission" date="2023-03" db="UniProtKB">
        <authorList>
            <consortium name="EnsemblPlants"/>
        </authorList>
    </citation>
    <scope>IDENTIFICATION</scope>
</reference>